<dbReference type="RefSeq" id="WP_019170416.1">
    <property type="nucleotide sequence ID" value="NZ_QGGG01000015.1"/>
</dbReference>
<evidence type="ECO:0000313" key="3">
    <source>
        <dbReference type="Proteomes" id="UP000245396"/>
    </source>
</evidence>
<feature type="signal peptide" evidence="1">
    <location>
        <begin position="1"/>
        <end position="22"/>
    </location>
</feature>
<keyword evidence="1" id="KW-0732">Signal</keyword>
<dbReference type="AlphaFoldDB" id="A0A316BYF0"/>
<keyword evidence="3" id="KW-1185">Reference proteome</keyword>
<feature type="chain" id="PRO_5016293409" description="Curli production assembly/transport component CsgF" evidence="1">
    <location>
        <begin position="23"/>
        <end position="120"/>
    </location>
</feature>
<evidence type="ECO:0008006" key="4">
    <source>
        <dbReference type="Google" id="ProtNLM"/>
    </source>
</evidence>
<reference evidence="2 3" key="1">
    <citation type="submission" date="2018-05" db="EMBL/GenBank/DDBJ databases">
        <title>Genomic Encyclopedia of Type Strains, Phase IV (KMG-IV): sequencing the most valuable type-strain genomes for metagenomic binning, comparative biology and taxonomic classification.</title>
        <authorList>
            <person name="Goeker M."/>
        </authorList>
    </citation>
    <scope>NUCLEOTIDE SEQUENCE [LARGE SCALE GENOMIC DNA]</scope>
    <source>
        <strain evidence="2 3">DSM 6986</strain>
    </source>
</reference>
<organism evidence="2 3">
    <name type="scientific">Pseudaminobacter salicylatoxidans</name>
    <dbReference type="NCBI Taxonomy" id="93369"/>
    <lineage>
        <taxon>Bacteria</taxon>
        <taxon>Pseudomonadati</taxon>
        <taxon>Pseudomonadota</taxon>
        <taxon>Alphaproteobacteria</taxon>
        <taxon>Hyphomicrobiales</taxon>
        <taxon>Phyllobacteriaceae</taxon>
        <taxon>Pseudaminobacter</taxon>
    </lineage>
</organism>
<comment type="caution">
    <text evidence="2">The sequence shown here is derived from an EMBL/GenBank/DDBJ whole genome shotgun (WGS) entry which is preliminary data.</text>
</comment>
<dbReference type="EMBL" id="QGGG01000015">
    <property type="protein sequence ID" value="PWJ79463.1"/>
    <property type="molecule type" value="Genomic_DNA"/>
</dbReference>
<dbReference type="Proteomes" id="UP000245396">
    <property type="component" value="Unassembled WGS sequence"/>
</dbReference>
<gene>
    <name evidence="2" type="ORF">C7441_11573</name>
</gene>
<protein>
    <recommendedName>
        <fullName evidence="4">Curli production assembly/transport component CsgF</fullName>
    </recommendedName>
</protein>
<sequence>MKKIVIPIVAALIASSASMANAQIYNPRGGDAPPPVILMHPPTNIDITGAAGFGGFATTTHNLRGGDAAPSSVVVTPPSSIDLTGAAGFGGFATTTHNLRGGDAAPSSVVVNPQDEIIER</sequence>
<accession>A0A316BYF0</accession>
<evidence type="ECO:0000256" key="1">
    <source>
        <dbReference type="SAM" id="SignalP"/>
    </source>
</evidence>
<evidence type="ECO:0000313" key="2">
    <source>
        <dbReference type="EMBL" id="PWJ79463.1"/>
    </source>
</evidence>
<name>A0A316BYF0_PSESE</name>
<proteinExistence type="predicted"/>